<feature type="non-terminal residue" evidence="1">
    <location>
        <position position="1"/>
    </location>
</feature>
<comment type="caution">
    <text evidence="1">The sequence shown here is derived from an EMBL/GenBank/DDBJ whole genome shotgun (WGS) entry which is preliminary data.</text>
</comment>
<protein>
    <submittedName>
        <fullName evidence="1">Uncharacterized protein</fullName>
    </submittedName>
</protein>
<proteinExistence type="predicted"/>
<sequence>VAAKLVGETVENAELESFLLKQGVPRDVANKASVTIQQPLDENALGCLKQVFGFSTITIDTTSTLLQVDSYRTYLLQLRSATFRGHRARKLQHEEQDLEQVQKLLKNMGLDEQSANEAAGKIQTTYRGHRVRKMHQEELELAHVEELMKSLGLDPHSANDAASKIQAPSGTLFQATFREYRTRMIQQEEMDSQCE</sequence>
<dbReference type="PROSITE" id="PS50096">
    <property type="entry name" value="IQ"/>
    <property type="match status" value="1"/>
</dbReference>
<reference evidence="1" key="1">
    <citation type="submission" date="2021-03" db="EMBL/GenBank/DDBJ databases">
        <authorList>
            <person name="Tran Van P."/>
        </authorList>
    </citation>
    <scope>NUCLEOTIDE SEQUENCE</scope>
</reference>
<organism evidence="1 2">
    <name type="scientific">Timema podura</name>
    <name type="common">Walking stick</name>
    <dbReference type="NCBI Taxonomy" id="61482"/>
    <lineage>
        <taxon>Eukaryota</taxon>
        <taxon>Metazoa</taxon>
        <taxon>Ecdysozoa</taxon>
        <taxon>Arthropoda</taxon>
        <taxon>Hexapoda</taxon>
        <taxon>Insecta</taxon>
        <taxon>Pterygota</taxon>
        <taxon>Neoptera</taxon>
        <taxon>Polyneoptera</taxon>
        <taxon>Phasmatodea</taxon>
        <taxon>Timematodea</taxon>
        <taxon>Timematoidea</taxon>
        <taxon>Timematidae</taxon>
        <taxon>Timema</taxon>
    </lineage>
</organism>
<dbReference type="Gene3D" id="1.20.5.190">
    <property type="match status" value="1"/>
</dbReference>
<name>A0ABN7P1F6_TIMPD</name>
<keyword evidence="2" id="KW-1185">Reference proteome</keyword>
<gene>
    <name evidence="1" type="ORF">TPAB3V08_LOCUS7245</name>
</gene>
<dbReference type="EMBL" id="CAJPIN010011972">
    <property type="protein sequence ID" value="CAG2060287.1"/>
    <property type="molecule type" value="Genomic_DNA"/>
</dbReference>
<dbReference type="Proteomes" id="UP001153148">
    <property type="component" value="Unassembled WGS sequence"/>
</dbReference>
<evidence type="ECO:0000313" key="2">
    <source>
        <dbReference type="Proteomes" id="UP001153148"/>
    </source>
</evidence>
<evidence type="ECO:0000313" key="1">
    <source>
        <dbReference type="EMBL" id="CAG2060287.1"/>
    </source>
</evidence>
<accession>A0ABN7P1F6</accession>